<evidence type="ECO:0000259" key="6">
    <source>
        <dbReference type="PROSITE" id="PS50835"/>
    </source>
</evidence>
<keyword evidence="2" id="KW-1064">Adaptive immunity</keyword>
<name>A0A3Q2CLM9_CYPVA</name>
<protein>
    <recommendedName>
        <fullName evidence="6">Ig-like domain-containing protein</fullName>
    </recommendedName>
</protein>
<keyword evidence="3" id="KW-0675">Receptor</keyword>
<dbReference type="GO" id="GO:0042101">
    <property type="term" value="C:T cell receptor complex"/>
    <property type="evidence" value="ECO:0007669"/>
    <property type="project" value="UniProtKB-KW"/>
</dbReference>
<evidence type="ECO:0000256" key="1">
    <source>
        <dbReference type="ARBA" id="ARBA00022729"/>
    </source>
</evidence>
<dbReference type="GeneTree" id="ENSGT01030000234557"/>
<dbReference type="PANTHER" id="PTHR19367">
    <property type="entry name" value="T-CELL RECEPTOR ALPHA CHAIN V REGION"/>
    <property type="match status" value="1"/>
</dbReference>
<organism evidence="7 8">
    <name type="scientific">Cyprinodon variegatus</name>
    <name type="common">Sheepshead minnow</name>
    <dbReference type="NCBI Taxonomy" id="28743"/>
    <lineage>
        <taxon>Eukaryota</taxon>
        <taxon>Metazoa</taxon>
        <taxon>Chordata</taxon>
        <taxon>Craniata</taxon>
        <taxon>Vertebrata</taxon>
        <taxon>Euteleostomi</taxon>
        <taxon>Actinopterygii</taxon>
        <taxon>Neopterygii</taxon>
        <taxon>Teleostei</taxon>
        <taxon>Neoteleostei</taxon>
        <taxon>Acanthomorphata</taxon>
        <taxon>Ovalentaria</taxon>
        <taxon>Atherinomorphae</taxon>
        <taxon>Cyprinodontiformes</taxon>
        <taxon>Cyprinodontidae</taxon>
        <taxon>Cyprinodon</taxon>
    </lineage>
</organism>
<dbReference type="Ensembl" id="ENSCVAT00000005317.1">
    <property type="protein sequence ID" value="ENSCVAP00000006248.1"/>
    <property type="gene ID" value="ENSCVAG00000007750.1"/>
</dbReference>
<keyword evidence="4" id="KW-0393">Immunoglobulin domain</keyword>
<dbReference type="Gene3D" id="2.60.40.10">
    <property type="entry name" value="Immunoglobulins"/>
    <property type="match status" value="1"/>
</dbReference>
<evidence type="ECO:0000313" key="7">
    <source>
        <dbReference type="Ensembl" id="ENSCVAP00000006248.1"/>
    </source>
</evidence>
<dbReference type="STRING" id="28743.ENSCVAP00000006248"/>
<evidence type="ECO:0000256" key="5">
    <source>
        <dbReference type="ARBA" id="ARBA00043266"/>
    </source>
</evidence>
<dbReference type="PROSITE" id="PS50835">
    <property type="entry name" value="IG_LIKE"/>
    <property type="match status" value="1"/>
</dbReference>
<proteinExistence type="predicted"/>
<reference evidence="7" key="1">
    <citation type="submission" date="2025-08" db="UniProtKB">
        <authorList>
            <consortium name="Ensembl"/>
        </authorList>
    </citation>
    <scope>IDENTIFICATION</scope>
</reference>
<dbReference type="Proteomes" id="UP000265020">
    <property type="component" value="Unassembled WGS sequence"/>
</dbReference>
<dbReference type="InterPro" id="IPR013106">
    <property type="entry name" value="Ig_V-set"/>
</dbReference>
<dbReference type="SUPFAM" id="SSF48726">
    <property type="entry name" value="Immunoglobulin"/>
    <property type="match status" value="1"/>
</dbReference>
<dbReference type="GO" id="GO:0002250">
    <property type="term" value="P:adaptive immune response"/>
    <property type="evidence" value="ECO:0007669"/>
    <property type="project" value="UniProtKB-KW"/>
</dbReference>
<keyword evidence="1" id="KW-0732">Signal</keyword>
<keyword evidence="5" id="KW-0391">Immunity</keyword>
<dbReference type="OMA" id="QKVGSFP"/>
<dbReference type="SMART" id="SM00409">
    <property type="entry name" value="IG"/>
    <property type="match status" value="1"/>
</dbReference>
<reference evidence="7" key="2">
    <citation type="submission" date="2025-09" db="UniProtKB">
        <authorList>
            <consortium name="Ensembl"/>
        </authorList>
    </citation>
    <scope>IDENTIFICATION</scope>
</reference>
<evidence type="ECO:0000313" key="8">
    <source>
        <dbReference type="Proteomes" id="UP000265020"/>
    </source>
</evidence>
<dbReference type="InterPro" id="IPR036179">
    <property type="entry name" value="Ig-like_dom_sf"/>
</dbReference>
<dbReference type="PANTHER" id="PTHR19367:SF18">
    <property type="entry name" value="T CELL RECEPTOR ALPHA VARIABLE 16"/>
    <property type="match status" value="1"/>
</dbReference>
<accession>A0A3Q2CLM9</accession>
<dbReference type="InterPro" id="IPR007110">
    <property type="entry name" value="Ig-like_dom"/>
</dbReference>
<evidence type="ECO:0000256" key="3">
    <source>
        <dbReference type="ARBA" id="ARBA00023170"/>
    </source>
</evidence>
<keyword evidence="5" id="KW-1279">T cell receptor</keyword>
<keyword evidence="8" id="KW-1185">Reference proteome</keyword>
<dbReference type="AlphaFoldDB" id="A0A3Q2CLM9"/>
<feature type="domain" description="Ig-like" evidence="6">
    <location>
        <begin position="38"/>
        <end position="147"/>
    </location>
</feature>
<evidence type="ECO:0000256" key="2">
    <source>
        <dbReference type="ARBA" id="ARBA00023130"/>
    </source>
</evidence>
<sequence length="147" mass="16774">MFPLQTLEHITELYMKSFNVHSTENQSRSFLLPFCKGDSVTQTEGHVAAAKGGNVTLECTFETNSFGNPYLFWYKKEENKRPSHILTRLRGTGINSKEFNKERFDAILQDASIPLKIQDLRLSDSAVYYCALQPTVTGNTRTLYKNL</sequence>
<dbReference type="Pfam" id="PF07686">
    <property type="entry name" value="V-set"/>
    <property type="match status" value="1"/>
</dbReference>
<evidence type="ECO:0000256" key="4">
    <source>
        <dbReference type="ARBA" id="ARBA00023319"/>
    </source>
</evidence>
<dbReference type="InterPro" id="IPR013783">
    <property type="entry name" value="Ig-like_fold"/>
</dbReference>
<dbReference type="InterPro" id="IPR003599">
    <property type="entry name" value="Ig_sub"/>
</dbReference>
<dbReference type="SMART" id="SM00406">
    <property type="entry name" value="IGv"/>
    <property type="match status" value="1"/>
</dbReference>
<dbReference type="InterPro" id="IPR051287">
    <property type="entry name" value="TCR_variable_region"/>
</dbReference>